<evidence type="ECO:0000256" key="1">
    <source>
        <dbReference type="SAM" id="MobiDB-lite"/>
    </source>
</evidence>
<dbReference type="EMBL" id="AP003266">
    <property type="protein sequence ID" value="BAD87255.1"/>
    <property type="molecule type" value="Genomic_DNA"/>
</dbReference>
<proteinExistence type="predicted"/>
<feature type="compositionally biased region" description="Basic and acidic residues" evidence="1">
    <location>
        <begin position="16"/>
        <end position="27"/>
    </location>
</feature>
<reference evidence="2" key="1">
    <citation type="journal article" date="2002" name="Nature">
        <title>The genome sequence and structure of rice chromosome 1.</title>
        <authorList>
            <person name="Sasaki T."/>
            <person name="Matsumoto T."/>
            <person name="Yamamoto K."/>
            <person name="Sakata K."/>
            <person name="Baba T."/>
            <person name="Katayose Y."/>
            <person name="Wu J."/>
            <person name="Niimura Y."/>
            <person name="Cheng Z."/>
            <person name="Nagamura Y."/>
            <person name="Antonio B.A."/>
            <person name="Kanamori H."/>
            <person name="Hosokawa S."/>
            <person name="Masukawa M."/>
            <person name="Arikawa K."/>
            <person name="Chiden Y."/>
            <person name="Hayashi M."/>
            <person name="Okamoto M."/>
            <person name="Ando T."/>
            <person name="Aoki H."/>
            <person name="Arita K."/>
            <person name="Hamada M."/>
            <person name="Harada C."/>
            <person name="Hijishita S."/>
            <person name="Honda M."/>
            <person name="Ichikawa Y."/>
            <person name="Idonuma A."/>
            <person name="Iijima M."/>
            <person name="Ikeda M."/>
            <person name="Ikeno M."/>
            <person name="Itoh S."/>
            <person name="Itoh T."/>
            <person name="Itoh Y."/>
            <person name="Itoh Y."/>
            <person name="Iwabuchi A."/>
            <person name="Kamiya K."/>
            <person name="Karasawa W."/>
            <person name="Katagiri S."/>
            <person name="Kikuta A."/>
            <person name="Kobayashi N."/>
            <person name="Kono I."/>
            <person name="Machita K."/>
            <person name="Maehara T."/>
            <person name="Mizuno H."/>
            <person name="Mizubayashi T."/>
            <person name="Mukai Y."/>
            <person name="Nagasaki H."/>
            <person name="Nakashima M."/>
            <person name="Nakama Y."/>
            <person name="Nakamichi Y."/>
            <person name="Nakamura M."/>
            <person name="Namiki N."/>
            <person name="Negishi M."/>
            <person name="Ohta I."/>
            <person name="Ono N."/>
            <person name="Saji S."/>
            <person name="Sakai K."/>
            <person name="Shibata M."/>
            <person name="Shimokawa T."/>
            <person name="Shomura A."/>
            <person name="Song J."/>
            <person name="Takazaki Y."/>
            <person name="Terasawa K."/>
            <person name="Tsuji K."/>
            <person name="Waki K."/>
            <person name="Yamagata H."/>
            <person name="Yamane H."/>
            <person name="Yoshiki S."/>
            <person name="Yoshihara R."/>
            <person name="Yukawa K."/>
            <person name="Zhong H."/>
            <person name="Iwama H."/>
            <person name="Endo T."/>
            <person name="Ito H."/>
            <person name="Hahn J.H."/>
            <person name="Kim H.I."/>
            <person name="Eun M.Y."/>
            <person name="Yano M."/>
            <person name="Jiang J."/>
            <person name="Gojobori T."/>
        </authorList>
    </citation>
    <scope>NUCLEOTIDE SEQUENCE [LARGE SCALE GENOMIC DNA]</scope>
</reference>
<sequence length="65" mass="7340">MDSGPNNINAAAPLVKQEKREKDRWTDHPACQQRRQPIHHMVCTAAGQWSIDMNAEILIPAAHKI</sequence>
<organism evidence="2">
    <name type="scientific">Oryza sativa subsp. japonica</name>
    <name type="common">Rice</name>
    <dbReference type="NCBI Taxonomy" id="39947"/>
    <lineage>
        <taxon>Eukaryota</taxon>
        <taxon>Viridiplantae</taxon>
        <taxon>Streptophyta</taxon>
        <taxon>Embryophyta</taxon>
        <taxon>Tracheophyta</taxon>
        <taxon>Spermatophyta</taxon>
        <taxon>Magnoliopsida</taxon>
        <taxon>Liliopsida</taxon>
        <taxon>Poales</taxon>
        <taxon>Poaceae</taxon>
        <taxon>BOP clade</taxon>
        <taxon>Oryzoideae</taxon>
        <taxon>Oryzeae</taxon>
        <taxon>Oryzinae</taxon>
        <taxon>Oryza</taxon>
        <taxon>Oryza sativa</taxon>
    </lineage>
</organism>
<protein>
    <submittedName>
        <fullName evidence="2">Uncharacterized protein</fullName>
    </submittedName>
</protein>
<evidence type="ECO:0000313" key="2">
    <source>
        <dbReference type="EMBL" id="BAD87255.1"/>
    </source>
</evidence>
<dbReference type="AlphaFoldDB" id="Q5JMQ2"/>
<name>Q5JMQ2_ORYSJ</name>
<accession>Q5JMQ2</accession>
<gene>
    <name evidence="2" type="primary">P0492G09.30</name>
</gene>
<feature type="region of interest" description="Disordered" evidence="1">
    <location>
        <begin position="1"/>
        <end position="31"/>
    </location>
</feature>
<dbReference type="Proteomes" id="UP000817658">
    <property type="component" value="Chromosome 1"/>
</dbReference>